<gene>
    <name evidence="1" type="ORF">HNQ92_001517</name>
</gene>
<evidence type="ECO:0000313" key="2">
    <source>
        <dbReference type="Proteomes" id="UP000557307"/>
    </source>
</evidence>
<proteinExistence type="predicted"/>
<keyword evidence="2" id="KW-1185">Reference proteome</keyword>
<name>A0A840TJ34_9BACT</name>
<evidence type="ECO:0000313" key="1">
    <source>
        <dbReference type="EMBL" id="MBB5283391.1"/>
    </source>
</evidence>
<dbReference type="Proteomes" id="UP000557307">
    <property type="component" value="Unassembled WGS sequence"/>
</dbReference>
<protein>
    <submittedName>
        <fullName evidence="1">Uncharacterized protein</fullName>
    </submittedName>
</protein>
<reference evidence="1 2" key="1">
    <citation type="submission" date="2020-08" db="EMBL/GenBank/DDBJ databases">
        <title>Genomic Encyclopedia of Type Strains, Phase IV (KMG-IV): sequencing the most valuable type-strain genomes for metagenomic binning, comparative biology and taxonomic classification.</title>
        <authorList>
            <person name="Goeker M."/>
        </authorList>
    </citation>
    <scope>NUCLEOTIDE SEQUENCE [LARGE SCALE GENOMIC DNA]</scope>
    <source>
        <strain evidence="1 2">DSM 105074</strain>
    </source>
</reference>
<dbReference type="EMBL" id="JACHGF010000002">
    <property type="protein sequence ID" value="MBB5283391.1"/>
    <property type="molecule type" value="Genomic_DNA"/>
</dbReference>
<accession>A0A840TJ34</accession>
<sequence>MEAGKQAGEAAFTRIMTHQTRWKNRRIPIYIRRNLMVPWYLVPDEKGELRLFVIQYPNHKTTKVSFIEMI</sequence>
<comment type="caution">
    <text evidence="1">The sequence shown here is derived from an EMBL/GenBank/DDBJ whole genome shotgun (WGS) entry which is preliminary data.</text>
</comment>
<dbReference type="AlphaFoldDB" id="A0A840TJ34"/>
<organism evidence="1 2">
    <name type="scientific">Rhabdobacter roseus</name>
    <dbReference type="NCBI Taxonomy" id="1655419"/>
    <lineage>
        <taxon>Bacteria</taxon>
        <taxon>Pseudomonadati</taxon>
        <taxon>Bacteroidota</taxon>
        <taxon>Cytophagia</taxon>
        <taxon>Cytophagales</taxon>
        <taxon>Cytophagaceae</taxon>
        <taxon>Rhabdobacter</taxon>
    </lineage>
</organism>